<dbReference type="Proteomes" id="UP000521748">
    <property type="component" value="Unassembled WGS sequence"/>
</dbReference>
<organism evidence="2 3">
    <name type="scientific">Psychromicrobium silvestre</name>
    <dbReference type="NCBI Taxonomy" id="1645614"/>
    <lineage>
        <taxon>Bacteria</taxon>
        <taxon>Bacillati</taxon>
        <taxon>Actinomycetota</taxon>
        <taxon>Actinomycetes</taxon>
        <taxon>Micrococcales</taxon>
        <taxon>Micrococcaceae</taxon>
        <taxon>Psychromicrobium</taxon>
    </lineage>
</organism>
<evidence type="ECO:0000313" key="2">
    <source>
        <dbReference type="EMBL" id="NYE94861.1"/>
    </source>
</evidence>
<accession>A0A7Y9LSN3</accession>
<keyword evidence="3" id="KW-1185">Reference proteome</keyword>
<sequence>MQQPIKQTPALPALVAANGAVAFVLEVAMLVAAFFWGFRSFPAPWGIIIGIVLALVLVVFWAYFMAPKAKRRLGWPVQPLLALLLFVVAAVALIVVGWTILGVIMMVIAVLNTALTIYLGRQGRGQESTGQQEPQPGETEPEK</sequence>
<feature type="transmembrane region" description="Helical" evidence="1">
    <location>
        <begin position="73"/>
        <end position="94"/>
    </location>
</feature>
<name>A0A7Y9LSN3_9MICC</name>
<feature type="transmembrane region" description="Helical" evidence="1">
    <location>
        <begin position="44"/>
        <end position="66"/>
    </location>
</feature>
<dbReference type="InterPro" id="IPR021214">
    <property type="entry name" value="DUF2568"/>
</dbReference>
<gene>
    <name evidence="2" type="ORF">FHU41_001082</name>
</gene>
<reference evidence="2 3" key="1">
    <citation type="submission" date="2020-07" db="EMBL/GenBank/DDBJ databases">
        <title>Sequencing the genomes of 1000 actinobacteria strains.</title>
        <authorList>
            <person name="Klenk H.-P."/>
        </authorList>
    </citation>
    <scope>NUCLEOTIDE SEQUENCE [LARGE SCALE GENOMIC DNA]</scope>
    <source>
        <strain evidence="2 3">DSM 102047</strain>
    </source>
</reference>
<protein>
    <submittedName>
        <fullName evidence="2">Amino acid transporter</fullName>
    </submittedName>
</protein>
<dbReference type="AlphaFoldDB" id="A0A7Y9LSN3"/>
<feature type="transmembrane region" description="Helical" evidence="1">
    <location>
        <begin position="100"/>
        <end position="119"/>
    </location>
</feature>
<comment type="caution">
    <text evidence="2">The sequence shown here is derived from an EMBL/GenBank/DDBJ whole genome shotgun (WGS) entry which is preliminary data.</text>
</comment>
<dbReference type="RefSeq" id="WP_179388576.1">
    <property type="nucleotide sequence ID" value="NZ_JACBYQ010000001.1"/>
</dbReference>
<dbReference type="EMBL" id="JACBYQ010000001">
    <property type="protein sequence ID" value="NYE94861.1"/>
    <property type="molecule type" value="Genomic_DNA"/>
</dbReference>
<dbReference type="Pfam" id="PF10823">
    <property type="entry name" value="DUF2568"/>
    <property type="match status" value="1"/>
</dbReference>
<evidence type="ECO:0000256" key="1">
    <source>
        <dbReference type="SAM" id="Phobius"/>
    </source>
</evidence>
<keyword evidence="1" id="KW-1133">Transmembrane helix</keyword>
<keyword evidence="1" id="KW-0812">Transmembrane</keyword>
<evidence type="ECO:0000313" key="3">
    <source>
        <dbReference type="Proteomes" id="UP000521748"/>
    </source>
</evidence>
<keyword evidence="1" id="KW-0472">Membrane</keyword>
<feature type="transmembrane region" description="Helical" evidence="1">
    <location>
        <begin position="12"/>
        <end position="38"/>
    </location>
</feature>
<proteinExistence type="predicted"/>